<reference evidence="1" key="1">
    <citation type="submission" date="2022-05" db="EMBL/GenBank/DDBJ databases">
        <title>Expanded diversity of anoxic marine methylotrophy in a Black Sea sulfate reducing microorganism.</title>
        <authorList>
            <person name="Fischer P.Q."/>
            <person name="Stams A.J.M."/>
            <person name="Villanueva L."/>
            <person name="Sousa D.Z."/>
        </authorList>
    </citation>
    <scope>NUCLEOTIDE SEQUENCE</scope>
    <source>
        <strain evidence="1">P130</strain>
    </source>
</reference>
<protein>
    <recommendedName>
        <fullName evidence="3">KAP NTPase domain-containing protein</fullName>
    </recommendedName>
</protein>
<evidence type="ECO:0000313" key="2">
    <source>
        <dbReference type="Proteomes" id="UP001176021"/>
    </source>
</evidence>
<dbReference type="SUPFAM" id="SSF52540">
    <property type="entry name" value="P-loop containing nucleoside triphosphate hydrolases"/>
    <property type="match status" value="1"/>
</dbReference>
<proteinExistence type="predicted"/>
<dbReference type="NCBIfam" id="NF047389">
    <property type="entry name" value="ATPase_Sll1717"/>
    <property type="match status" value="1"/>
</dbReference>
<evidence type="ECO:0008006" key="3">
    <source>
        <dbReference type="Google" id="ProtNLM"/>
    </source>
</evidence>
<gene>
    <name evidence="1" type="ORF">M8H41_24740</name>
</gene>
<sequence>MNITFTEEQIQGLFGNLAAEDEDKRRLKEYFFKNDTYIKIHNSMPLRILVAHKGIGKSAIFRISYLENCENNILSLWVRPDDIAELGKVDETDDFLQLIRKWKSGLEKLIIELVLKNFDMDLKTDLINSGIKKGVRLLDTITSIVKKIGESIDIDQTRKAVVDRYLKDKKVIVYIDDLDRGWTGSKESITRISALLNAVRDMSNESKELCFRISLRSDVYYLVRTADESTDKIDGNVLWLSWTEHQLLVLLAKRVQSFLGEKLSEEFLLKKPQFKIAEYLYPVMENKFMGDGKWHEKPIYYILLSLIRRRPRDLVNLCTLAARSANEKNHRKINTEDWEYVFERYSQDRLQDTINEHRYELPEIERLLLGMKPSHKAKRTSETFVYGEVKLISKVNGITQSGKFCFSNGKEATAKDLIAFMYKINFIVGRKDASDGYIDRKYFEDNRYLSTNYVNFGYEWEVHPAFRWALYPESRDIFANLDLSALRE</sequence>
<comment type="caution">
    <text evidence="1">The sequence shown here is derived from an EMBL/GenBank/DDBJ whole genome shotgun (WGS) entry which is preliminary data.</text>
</comment>
<keyword evidence="2" id="KW-1185">Reference proteome</keyword>
<name>A0ABT8R140_9FIRM</name>
<accession>A0ABT8R140</accession>
<evidence type="ECO:0000313" key="1">
    <source>
        <dbReference type="EMBL" id="MDO0826008.1"/>
    </source>
</evidence>
<dbReference type="RefSeq" id="WP_302050363.1">
    <property type="nucleotide sequence ID" value="NZ_JAMJEV010000041.1"/>
</dbReference>
<dbReference type="EMBL" id="JAMJEV010000041">
    <property type="protein sequence ID" value="MDO0826008.1"/>
    <property type="molecule type" value="Genomic_DNA"/>
</dbReference>
<dbReference type="Proteomes" id="UP001176021">
    <property type="component" value="Unassembled WGS sequence"/>
</dbReference>
<dbReference type="InterPro" id="IPR059206">
    <property type="entry name" value="Sll1717-like"/>
</dbReference>
<dbReference type="InterPro" id="IPR027417">
    <property type="entry name" value="P-loop_NTPase"/>
</dbReference>
<organism evidence="1 2">
    <name type="scientific">Desulfosporosinus nitroreducens</name>
    <dbReference type="NCBI Taxonomy" id="2018668"/>
    <lineage>
        <taxon>Bacteria</taxon>
        <taxon>Bacillati</taxon>
        <taxon>Bacillota</taxon>
        <taxon>Clostridia</taxon>
        <taxon>Eubacteriales</taxon>
        <taxon>Desulfitobacteriaceae</taxon>
        <taxon>Desulfosporosinus</taxon>
    </lineage>
</organism>